<gene>
    <name evidence="5" type="ORF">ACFOPH_14830</name>
</gene>
<dbReference type="InterPro" id="IPR044946">
    <property type="entry name" value="Restrct_endonuc_typeI_TRD_sf"/>
</dbReference>
<keyword evidence="2" id="KW-0680">Restriction system</keyword>
<dbReference type="Gene3D" id="3.90.220.20">
    <property type="entry name" value="DNA methylase specificity domains"/>
    <property type="match status" value="1"/>
</dbReference>
<sequence>MPVSVTGKAKLQARDYKPAGRFPVVDQGQERIAGWTDDESAVISEPLPLIVFGDHTRSFKFIDQPFARGADGTQLLRPRSGIDPLFFFYACKALDLPARGYNRHFTALKEKQISYPDKTEQVAIGGVLRRIDFALEQQITLIDNARALKQAVMRELFGCGLRGEPKKETEIGPLPQGWQVVSLGSIGKIGNGTTPNRQNPAYWHGGTLPWITSGRMYERRINGADSLVTNTALEECSLPLLRPGAVLIAIVGQGKTLGHCAILDVEATVSRHVGFIQPKESVICPGYLRGFLESRYEYLRQLASGNGSTRGALTCAILRNLRIPLPSIEEQQEIVAILDTLDLKIDLQQRKRAVLENLFKTLLHKLMTGEIGVNELALSALNRSVDTTMEVTV</sequence>
<evidence type="ECO:0000256" key="1">
    <source>
        <dbReference type="ARBA" id="ARBA00010923"/>
    </source>
</evidence>
<evidence type="ECO:0000256" key="2">
    <source>
        <dbReference type="ARBA" id="ARBA00022747"/>
    </source>
</evidence>
<keyword evidence="5" id="KW-0255">Endonuclease</keyword>
<evidence type="ECO:0000256" key="3">
    <source>
        <dbReference type="ARBA" id="ARBA00023125"/>
    </source>
</evidence>
<dbReference type="GO" id="GO:0004519">
    <property type="term" value="F:endonuclease activity"/>
    <property type="evidence" value="ECO:0007669"/>
    <property type="project" value="UniProtKB-KW"/>
</dbReference>
<dbReference type="Proteomes" id="UP001595665">
    <property type="component" value="Unassembled WGS sequence"/>
</dbReference>
<reference evidence="6" key="1">
    <citation type="journal article" date="2019" name="Int. J. Syst. Evol. Microbiol.">
        <title>The Global Catalogue of Microorganisms (GCM) 10K type strain sequencing project: providing services to taxonomists for standard genome sequencing and annotation.</title>
        <authorList>
            <consortium name="The Broad Institute Genomics Platform"/>
            <consortium name="The Broad Institute Genome Sequencing Center for Infectious Disease"/>
            <person name="Wu L."/>
            <person name="Ma J."/>
        </authorList>
    </citation>
    <scope>NUCLEOTIDE SEQUENCE [LARGE SCALE GENOMIC DNA]</scope>
    <source>
        <strain evidence="6">CCM 7480</strain>
    </source>
</reference>
<evidence type="ECO:0000259" key="4">
    <source>
        <dbReference type="Pfam" id="PF01420"/>
    </source>
</evidence>
<organism evidence="5 6">
    <name type="scientific">Massilia haematophila</name>
    <dbReference type="NCBI Taxonomy" id="457923"/>
    <lineage>
        <taxon>Bacteria</taxon>
        <taxon>Pseudomonadati</taxon>
        <taxon>Pseudomonadota</taxon>
        <taxon>Betaproteobacteria</taxon>
        <taxon>Burkholderiales</taxon>
        <taxon>Oxalobacteraceae</taxon>
        <taxon>Telluria group</taxon>
        <taxon>Massilia</taxon>
    </lineage>
</organism>
<dbReference type="Gene3D" id="1.10.287.1120">
    <property type="entry name" value="Bipartite methylase S protein"/>
    <property type="match status" value="1"/>
</dbReference>
<comment type="caution">
    <text evidence="5">The sequence shown here is derived from an EMBL/GenBank/DDBJ whole genome shotgun (WGS) entry which is preliminary data.</text>
</comment>
<dbReference type="InterPro" id="IPR000055">
    <property type="entry name" value="Restrct_endonuc_typeI_TRD"/>
</dbReference>
<dbReference type="Pfam" id="PF01420">
    <property type="entry name" value="Methylase_S"/>
    <property type="match status" value="1"/>
</dbReference>
<accession>A0ABV7PNI3</accession>
<dbReference type="PANTHER" id="PTHR30408">
    <property type="entry name" value="TYPE-1 RESTRICTION ENZYME ECOKI SPECIFICITY PROTEIN"/>
    <property type="match status" value="1"/>
</dbReference>
<dbReference type="GO" id="GO:0016787">
    <property type="term" value="F:hydrolase activity"/>
    <property type="evidence" value="ECO:0007669"/>
    <property type="project" value="UniProtKB-KW"/>
</dbReference>
<keyword evidence="3" id="KW-0238">DNA-binding</keyword>
<proteinExistence type="inferred from homology"/>
<feature type="domain" description="Type I restriction modification DNA specificity" evidence="4">
    <location>
        <begin position="175"/>
        <end position="357"/>
    </location>
</feature>
<dbReference type="RefSeq" id="WP_379736106.1">
    <property type="nucleotide sequence ID" value="NZ_JBHRVV010000001.1"/>
</dbReference>
<evidence type="ECO:0000313" key="6">
    <source>
        <dbReference type="Proteomes" id="UP001595665"/>
    </source>
</evidence>
<evidence type="ECO:0000313" key="5">
    <source>
        <dbReference type="EMBL" id="MFC3459509.1"/>
    </source>
</evidence>
<dbReference type="PANTHER" id="PTHR30408:SF12">
    <property type="entry name" value="TYPE I RESTRICTION ENZYME MJAVIII SPECIFICITY SUBUNIT"/>
    <property type="match status" value="1"/>
</dbReference>
<comment type="similarity">
    <text evidence="1">Belongs to the type-I restriction system S methylase family.</text>
</comment>
<dbReference type="EC" id="3.1.21.-" evidence="5"/>
<keyword evidence="5" id="KW-0540">Nuclease</keyword>
<name>A0ABV7PNI3_9BURK</name>
<keyword evidence="5" id="KW-0378">Hydrolase</keyword>
<protein>
    <submittedName>
        <fullName evidence="5">Restriction endonuclease subunit S</fullName>
        <ecNumber evidence="5">3.1.21.-</ecNumber>
    </submittedName>
</protein>
<dbReference type="SUPFAM" id="SSF116734">
    <property type="entry name" value="DNA methylase specificity domain"/>
    <property type="match status" value="2"/>
</dbReference>
<dbReference type="EMBL" id="JBHRVV010000001">
    <property type="protein sequence ID" value="MFC3459509.1"/>
    <property type="molecule type" value="Genomic_DNA"/>
</dbReference>
<dbReference type="InterPro" id="IPR052021">
    <property type="entry name" value="Type-I_RS_S_subunit"/>
</dbReference>
<keyword evidence="6" id="KW-1185">Reference proteome</keyword>
<dbReference type="CDD" id="cd17247">
    <property type="entry name" value="RMtype1_S_Eco2747I-TRD2-CR2_like"/>
    <property type="match status" value="1"/>
</dbReference>